<evidence type="ECO:0000256" key="2">
    <source>
        <dbReference type="ARBA" id="ARBA00022908"/>
    </source>
</evidence>
<feature type="domain" description="Tyr recombinase" evidence="5">
    <location>
        <begin position="202"/>
        <end position="385"/>
    </location>
</feature>
<comment type="caution">
    <text evidence="6">The sequence shown here is derived from an EMBL/GenBank/DDBJ whole genome shotgun (WGS) entry which is preliminary data.</text>
</comment>
<dbReference type="InterPro" id="IPR025166">
    <property type="entry name" value="Integrase_DNA_bind_dom"/>
</dbReference>
<dbReference type="Gene3D" id="3.30.160.390">
    <property type="entry name" value="Integrase, DNA-binding domain"/>
    <property type="match status" value="1"/>
</dbReference>
<dbReference type="InterPro" id="IPR002104">
    <property type="entry name" value="Integrase_catalytic"/>
</dbReference>
<sequence>MPPLTDLALRRAKPAEKTQKLFDGGGLYLEISPKDGRWWRLKYRFDGKEKRLALGVYPDVPLALARQRREEARQMLARSIDPGEHRKAVAQAKAELGANTFEVTAREWLSKRDWVPKYSVKVMAWMEKDVYPWIGSRPVGELTAPDFLRVARRVEARGAIESAHRIMQNCGQIMRYAIATGRAERNPVADLRGALPPAPDRNHAAVVDPIELGELLRALHAYRGTIIVQTALKLAPMLFVRPGELRQAEWAEIDLDAALWSIPAARMKMRQTHLVPLSSQSVQLLRELRPLTGRGQYVFPGGRSVRRPMSEGAVLAALRVMGFDKNTATGHGFRATARTLLDEVLGFRPDIIEHQLAHAVRDPNGRAYNRTTHLSDRKRMMQVWADYLDKLRTGDTAAIRVG</sequence>
<evidence type="ECO:0000259" key="5">
    <source>
        <dbReference type="PROSITE" id="PS51898"/>
    </source>
</evidence>
<protein>
    <submittedName>
        <fullName evidence="6">Tyrosine-type recombinase/integrase</fullName>
    </submittedName>
</protein>
<dbReference type="CDD" id="cd00801">
    <property type="entry name" value="INT_P4_C"/>
    <property type="match status" value="1"/>
</dbReference>
<keyword evidence="2" id="KW-0229">DNA integration</keyword>
<dbReference type="Pfam" id="PF22022">
    <property type="entry name" value="Phage_int_M"/>
    <property type="match status" value="1"/>
</dbReference>
<dbReference type="InterPro" id="IPR011010">
    <property type="entry name" value="DNA_brk_join_enz"/>
</dbReference>
<dbReference type="InterPro" id="IPR038488">
    <property type="entry name" value="Integrase_DNA-bd_sf"/>
</dbReference>
<evidence type="ECO:0000313" key="6">
    <source>
        <dbReference type="EMBL" id="MFG6111111.1"/>
    </source>
</evidence>
<keyword evidence="3" id="KW-0238">DNA-binding</keyword>
<dbReference type="InterPro" id="IPR053876">
    <property type="entry name" value="Phage_int_M"/>
</dbReference>
<dbReference type="RefSeq" id="WP_394164481.1">
    <property type="nucleotide sequence ID" value="NZ_JBHGCJ010000017.1"/>
</dbReference>
<dbReference type="PROSITE" id="PS51898">
    <property type="entry name" value="TYR_RECOMBINASE"/>
    <property type="match status" value="1"/>
</dbReference>
<name>A0ABW7D3Q5_9GAMM</name>
<dbReference type="Gene3D" id="1.10.150.130">
    <property type="match status" value="1"/>
</dbReference>
<keyword evidence="7" id="KW-1185">Reference proteome</keyword>
<reference evidence="6 7" key="1">
    <citation type="submission" date="2024-09" db="EMBL/GenBank/DDBJ databases">
        <authorList>
            <consortium name="All-Russian atlas of soil microorganisms"/>
            <consortium name="as a basis for the search for new antimicrobial producers and enzymes with unique properties"/>
            <person name="Sokolova E.A."/>
            <person name="Voronina E.N."/>
        </authorList>
    </citation>
    <scope>NUCLEOTIDE SEQUENCE [LARGE SCALE GENOMIC DNA]</scope>
    <source>
        <strain evidence="6 7">AF-22b-331.1</strain>
    </source>
</reference>
<keyword evidence="4" id="KW-0233">DNA recombination</keyword>
<proteinExistence type="inferred from homology"/>
<evidence type="ECO:0000256" key="4">
    <source>
        <dbReference type="ARBA" id="ARBA00023172"/>
    </source>
</evidence>
<dbReference type="Proteomes" id="UP001605261">
    <property type="component" value="Unassembled WGS sequence"/>
</dbReference>
<comment type="similarity">
    <text evidence="1">Belongs to the 'phage' integrase family.</text>
</comment>
<dbReference type="Pfam" id="PF13356">
    <property type="entry name" value="Arm-DNA-bind_3"/>
    <property type="match status" value="1"/>
</dbReference>
<evidence type="ECO:0000256" key="3">
    <source>
        <dbReference type="ARBA" id="ARBA00023125"/>
    </source>
</evidence>
<organism evidence="6 7">
    <name type="scientific">Stenotrophomonas nematodicola</name>
    <dbReference type="NCBI Taxonomy" id="2656746"/>
    <lineage>
        <taxon>Bacteria</taxon>
        <taxon>Pseudomonadati</taxon>
        <taxon>Pseudomonadota</taxon>
        <taxon>Gammaproteobacteria</taxon>
        <taxon>Lysobacterales</taxon>
        <taxon>Lysobacteraceae</taxon>
        <taxon>Stenotrophomonas</taxon>
    </lineage>
</organism>
<dbReference type="SUPFAM" id="SSF56349">
    <property type="entry name" value="DNA breaking-rejoining enzymes"/>
    <property type="match status" value="1"/>
</dbReference>
<dbReference type="InterPro" id="IPR010998">
    <property type="entry name" value="Integrase_recombinase_N"/>
</dbReference>
<evidence type="ECO:0000256" key="1">
    <source>
        <dbReference type="ARBA" id="ARBA00008857"/>
    </source>
</evidence>
<gene>
    <name evidence="6" type="ORF">ACEU0G_001000</name>
</gene>
<accession>A0ABW7D3Q5</accession>
<dbReference type="InterPro" id="IPR013762">
    <property type="entry name" value="Integrase-like_cat_sf"/>
</dbReference>
<dbReference type="PANTHER" id="PTHR30629:SF2">
    <property type="entry name" value="PROPHAGE INTEGRASE INTS-RELATED"/>
    <property type="match status" value="1"/>
</dbReference>
<dbReference type="EMBL" id="JBHGCJ010000017">
    <property type="protein sequence ID" value="MFG6111111.1"/>
    <property type="molecule type" value="Genomic_DNA"/>
</dbReference>
<dbReference type="InterPro" id="IPR050808">
    <property type="entry name" value="Phage_Integrase"/>
</dbReference>
<dbReference type="Pfam" id="PF00589">
    <property type="entry name" value="Phage_integrase"/>
    <property type="match status" value="1"/>
</dbReference>
<evidence type="ECO:0000313" key="7">
    <source>
        <dbReference type="Proteomes" id="UP001605261"/>
    </source>
</evidence>
<dbReference type="Gene3D" id="1.10.443.10">
    <property type="entry name" value="Intergrase catalytic core"/>
    <property type="match status" value="1"/>
</dbReference>
<dbReference type="PANTHER" id="PTHR30629">
    <property type="entry name" value="PROPHAGE INTEGRASE"/>
    <property type="match status" value="1"/>
</dbReference>